<dbReference type="PANTHER" id="PTHR42698:SF1">
    <property type="entry name" value="GTPASE ERA, MITOCHONDRIAL"/>
    <property type="match status" value="1"/>
</dbReference>
<evidence type="ECO:0000313" key="2">
    <source>
        <dbReference type="EMBL" id="GGJ60631.1"/>
    </source>
</evidence>
<dbReference type="Gene3D" id="3.40.50.300">
    <property type="entry name" value="P-loop containing nucleotide triphosphate hydrolases"/>
    <property type="match status" value="1"/>
</dbReference>
<dbReference type="GeneID" id="303304291"/>
<gene>
    <name evidence="2" type="ORF">GCM10007173_19310</name>
</gene>
<dbReference type="Pfam" id="PF00350">
    <property type="entry name" value="Dynamin_N"/>
    <property type="match status" value="1"/>
</dbReference>
<dbReference type="InterPro" id="IPR027417">
    <property type="entry name" value="P-loop_NTPase"/>
</dbReference>
<comment type="caution">
    <text evidence="2">The sequence shown here is derived from an EMBL/GenBank/DDBJ whole genome shotgun (WGS) entry which is preliminary data.</text>
</comment>
<name>A0ABQ2DKR2_9MICC</name>
<accession>A0ABQ2DKR2</accession>
<organism evidence="2 3">
    <name type="scientific">Glutamicibacter ardleyensis</name>
    <dbReference type="NCBI Taxonomy" id="225894"/>
    <lineage>
        <taxon>Bacteria</taxon>
        <taxon>Bacillati</taxon>
        <taxon>Actinomycetota</taxon>
        <taxon>Actinomycetes</taxon>
        <taxon>Micrococcales</taxon>
        <taxon>Micrococcaceae</taxon>
        <taxon>Glutamicibacter</taxon>
    </lineage>
</organism>
<dbReference type="RefSeq" id="WP_188685344.1">
    <property type="nucleotide sequence ID" value="NZ_BMKX01000004.1"/>
</dbReference>
<dbReference type="CDD" id="cd00882">
    <property type="entry name" value="Ras_like_GTPase"/>
    <property type="match status" value="1"/>
</dbReference>
<dbReference type="Proteomes" id="UP000606115">
    <property type="component" value="Unassembled WGS sequence"/>
</dbReference>
<dbReference type="SUPFAM" id="SSF52540">
    <property type="entry name" value="P-loop containing nucleoside triphosphate hydrolases"/>
    <property type="match status" value="1"/>
</dbReference>
<dbReference type="InterPro" id="IPR045063">
    <property type="entry name" value="Dynamin_N"/>
</dbReference>
<dbReference type="PANTHER" id="PTHR42698">
    <property type="entry name" value="GTPASE ERA"/>
    <property type="match status" value="1"/>
</dbReference>
<protein>
    <submittedName>
        <fullName evidence="2">ABC transporter</fullName>
    </submittedName>
</protein>
<dbReference type="InterPro" id="IPR005662">
    <property type="entry name" value="GTPase_Era-like"/>
</dbReference>
<keyword evidence="3" id="KW-1185">Reference proteome</keyword>
<dbReference type="EMBL" id="BMKX01000004">
    <property type="protein sequence ID" value="GGJ60631.1"/>
    <property type="molecule type" value="Genomic_DNA"/>
</dbReference>
<evidence type="ECO:0000259" key="1">
    <source>
        <dbReference type="Pfam" id="PF00350"/>
    </source>
</evidence>
<feature type="domain" description="Dynamin N-terminal" evidence="1">
    <location>
        <begin position="78"/>
        <end position="202"/>
    </location>
</feature>
<reference evidence="3" key="1">
    <citation type="journal article" date="2019" name="Int. J. Syst. Evol. Microbiol.">
        <title>The Global Catalogue of Microorganisms (GCM) 10K type strain sequencing project: providing services to taxonomists for standard genome sequencing and annotation.</title>
        <authorList>
            <consortium name="The Broad Institute Genomics Platform"/>
            <consortium name="The Broad Institute Genome Sequencing Center for Infectious Disease"/>
            <person name="Wu L."/>
            <person name="Ma J."/>
        </authorList>
    </citation>
    <scope>NUCLEOTIDE SEQUENCE [LARGE SCALE GENOMIC DNA]</scope>
    <source>
        <strain evidence="3">CGMCC 1.3685</strain>
    </source>
</reference>
<proteinExistence type="predicted"/>
<evidence type="ECO:0000313" key="3">
    <source>
        <dbReference type="Proteomes" id="UP000606115"/>
    </source>
</evidence>
<sequence>MESTSSLPESTNPDNTEPDTHALELLERVAKLEDSLTNLQFILAHDASGESLRIKALRQINDYLEPRIKNLNAPLLAVVGGSTGAGKSTLVNSLLGDRISRSGAVRPTTRTPVLAVNPADEPWFANERILPELTRLRGAGYSEGHGMERHDALLVVPHNNVPRGLAILDAPDIDSVSDDNRALAGQLLNAADLWIFVTTANRYADAIPWEVLTEAGGREITVCVILNRVPSGAETDIVPDLQRLLAAKNLDPKLLHVINEVPLDEQQMIPGERLEPISAWLNSLAANAAERQRIAEQTLDGAIKRLQDDVRCLGEQAEDQDLQLSALAKIATERFEFTLGKTTEALKDGSLLRGEILARWQDFVGAGELLRGIEGVVGRIRDRVGSFFSGKPPATHRVEDAIESGLHTVLVGEITNAFHDVDRSWRNTPIGIQLLSSLPAHRPPKELETRAADTIRAWQKDVLEMIRSEGAGKRKTARIAAFGVNGVAVALMMVVFASTAGVTGLEVGIAGGSAVVGQKLLEAIFGEDAVRRMATRARTMLETRTQELIDENSAVYRNEIEAHLQPEIVQELLNQVKPLRGGGYKA</sequence>